<dbReference type="Proteomes" id="UP001530315">
    <property type="component" value="Unassembled WGS sequence"/>
</dbReference>
<keyword evidence="5" id="KW-1185">Reference proteome</keyword>
<dbReference type="PANTHER" id="PTHR46376">
    <property type="entry name" value="LEUCINE-ZIPPER-LIKE TRANSCRIPTIONAL REGULATOR 1"/>
    <property type="match status" value="1"/>
</dbReference>
<comment type="caution">
    <text evidence="4">The sequence shown here is derived from an EMBL/GenBank/DDBJ whole genome shotgun (WGS) entry which is preliminary data.</text>
</comment>
<name>A0ABD3MI17_9STRA</name>
<dbReference type="SUPFAM" id="SSF50965">
    <property type="entry name" value="Galactose oxidase, central domain"/>
    <property type="match status" value="1"/>
</dbReference>
<evidence type="ECO:0000256" key="3">
    <source>
        <dbReference type="SAM" id="MobiDB-lite"/>
    </source>
</evidence>
<keyword evidence="1" id="KW-0880">Kelch repeat</keyword>
<protein>
    <recommendedName>
        <fullName evidence="6">Leucine-zipper-like transcriptional regulator 1</fullName>
    </recommendedName>
</protein>
<dbReference type="InterPro" id="IPR051568">
    <property type="entry name" value="LZTR1/Attractin"/>
</dbReference>
<feature type="region of interest" description="Disordered" evidence="3">
    <location>
        <begin position="1"/>
        <end position="26"/>
    </location>
</feature>
<dbReference type="PANTHER" id="PTHR46376:SF1">
    <property type="entry name" value="LEUCINE-ZIPPER-LIKE TRANSCRIPTIONAL REGULATOR 1"/>
    <property type="match status" value="1"/>
</dbReference>
<organism evidence="4 5">
    <name type="scientific">Stephanodiscus triporus</name>
    <dbReference type="NCBI Taxonomy" id="2934178"/>
    <lineage>
        <taxon>Eukaryota</taxon>
        <taxon>Sar</taxon>
        <taxon>Stramenopiles</taxon>
        <taxon>Ochrophyta</taxon>
        <taxon>Bacillariophyta</taxon>
        <taxon>Coscinodiscophyceae</taxon>
        <taxon>Thalassiosirophycidae</taxon>
        <taxon>Stephanodiscales</taxon>
        <taxon>Stephanodiscaceae</taxon>
        <taxon>Stephanodiscus</taxon>
    </lineage>
</organism>
<evidence type="ECO:0000256" key="1">
    <source>
        <dbReference type="ARBA" id="ARBA00022441"/>
    </source>
</evidence>
<reference evidence="4 5" key="1">
    <citation type="submission" date="2024-10" db="EMBL/GenBank/DDBJ databases">
        <title>Updated reference genomes for cyclostephanoid diatoms.</title>
        <authorList>
            <person name="Roberts W.R."/>
            <person name="Alverson A.J."/>
        </authorList>
    </citation>
    <scope>NUCLEOTIDE SEQUENCE [LARGE SCALE GENOMIC DNA]</scope>
    <source>
        <strain evidence="4 5">AJA276-08</strain>
    </source>
</reference>
<dbReference type="EMBL" id="JALLAZ020001794">
    <property type="protein sequence ID" value="KAL3763730.1"/>
    <property type="molecule type" value="Genomic_DNA"/>
</dbReference>
<proteinExistence type="predicted"/>
<gene>
    <name evidence="4" type="ORF">ACHAW5_006174</name>
</gene>
<accession>A0ABD3MI17</accession>
<dbReference type="Gene3D" id="2.120.10.80">
    <property type="entry name" value="Kelch-type beta propeller"/>
    <property type="match status" value="2"/>
</dbReference>
<dbReference type="AlphaFoldDB" id="A0ABD3MI17"/>
<sequence>MHTTSDLPLNSVRKKDGRRCPRNLLTSGRPPCQRSLHAAAVLRDSLCVFGGYDGLHRVNDLYEFHFPSRSWRQIITLSPLSESAGAVGVGVVTATGTVPSPRDRHTAVAHGNTFYVFGGFDGTSRVSDLYGFDVDVLAWREVRPRMATANAANYVAAENLLQPNPVLGVENERGAISQQFHPPPSPRHSHAAFTKNAMYVFGGYDGSYRSDFHKFDFNQLQWSPVPASGRSPRARYRSTACVLRDTMILFGGHDGTRHLADVHLFDFVSQAWSVLVARGLPPLPRDSHVSVSYKDSMYVFGGELALSTTDSFI</sequence>
<dbReference type="InterPro" id="IPR015915">
    <property type="entry name" value="Kelch-typ_b-propeller"/>
</dbReference>
<evidence type="ECO:0000313" key="5">
    <source>
        <dbReference type="Proteomes" id="UP001530315"/>
    </source>
</evidence>
<dbReference type="Pfam" id="PF01344">
    <property type="entry name" value="Kelch_1"/>
    <property type="match status" value="2"/>
</dbReference>
<keyword evidence="2" id="KW-0677">Repeat</keyword>
<dbReference type="InterPro" id="IPR011043">
    <property type="entry name" value="Gal_Oxase/kelch_b-propeller"/>
</dbReference>
<dbReference type="Pfam" id="PF24681">
    <property type="entry name" value="Kelch_KLHDC2_KLHL20_DRC7"/>
    <property type="match status" value="1"/>
</dbReference>
<evidence type="ECO:0000313" key="4">
    <source>
        <dbReference type="EMBL" id="KAL3763730.1"/>
    </source>
</evidence>
<dbReference type="InterPro" id="IPR006652">
    <property type="entry name" value="Kelch_1"/>
</dbReference>
<evidence type="ECO:0008006" key="6">
    <source>
        <dbReference type="Google" id="ProtNLM"/>
    </source>
</evidence>
<evidence type="ECO:0000256" key="2">
    <source>
        <dbReference type="ARBA" id="ARBA00022737"/>
    </source>
</evidence>